<proteinExistence type="predicted"/>
<sequence>MSGSGQCLFLAQHLDTEWEGQGVQELEFTQAPEDAVEFTGVVDGVEDMDNRDDSRSNITTAGGGLRPLEMTRGRRKQTIESIEEYLSEDHIGQTKSQKTLAHESDSEMEEESFAVGGHQSGEVSEMEPNSKNPTDMDADIEFEDEEKNVEVKRRGKTKLLQVWNIPRGHRIVVHCNELDQPIGEEAGIMGKFLGMVARNGNLCSLSYKDWRLLIGKKERLTNEQKNKEDILKQVKRRFLYPARMEKWVLKTIGERWRQHKSNLKSIYYDAHKGLEANYNSVPHGVIADQWIALVNHWVTTKAKNDLKELLAEHPEFAYTSQGKIAWNGDALNKILGEEKPGHVHGLGLVPNPNKVLDGTTSRRLNQLHVTSLDPTTSEDVVSLKLQMEKLVNHGCLDDLPANQFQTSSKRKRVYVETQNQEFRMDNEKTYSQREQEAKEYEDLQPTFRNTSTIHKVLGYLITHLSRFHGIMQTLIICIELKKIKVADTRQDKAI</sequence>
<evidence type="ECO:0000313" key="2">
    <source>
        <dbReference type="EMBL" id="ONM32579.1"/>
    </source>
</evidence>
<accession>A0A1D6MUR2</accession>
<dbReference type="PANTHER" id="PTHR33144">
    <property type="entry name" value="OS10G0409366 PROTEIN-RELATED"/>
    <property type="match status" value="1"/>
</dbReference>
<dbReference type="EMBL" id="CM007649">
    <property type="protein sequence ID" value="ONM32579.1"/>
    <property type="molecule type" value="Genomic_DNA"/>
</dbReference>
<protein>
    <recommendedName>
        <fullName evidence="3">Transposase Tnp1/En/Spm-like domain-containing protein</fullName>
    </recommendedName>
</protein>
<name>A0A1D6MUR2_MAIZE</name>
<dbReference type="InParanoid" id="A0A1D6MUR2"/>
<evidence type="ECO:0008006" key="3">
    <source>
        <dbReference type="Google" id="ProtNLM"/>
    </source>
</evidence>
<gene>
    <name evidence="2" type="ORF">ZEAMMB73_Zm00001d041176</name>
</gene>
<feature type="region of interest" description="Disordered" evidence="1">
    <location>
        <begin position="46"/>
        <end position="139"/>
    </location>
</feature>
<dbReference type="PANTHER" id="PTHR33144:SF16">
    <property type="entry name" value="OS02G0129000 PROTEIN"/>
    <property type="match status" value="1"/>
</dbReference>
<dbReference type="AlphaFoldDB" id="A0A1D6MUR2"/>
<evidence type="ECO:0000256" key="1">
    <source>
        <dbReference type="SAM" id="MobiDB-lite"/>
    </source>
</evidence>
<reference evidence="2" key="1">
    <citation type="submission" date="2015-12" db="EMBL/GenBank/DDBJ databases">
        <title>Update maize B73 reference genome by single molecule sequencing technologies.</title>
        <authorList>
            <consortium name="Maize Genome Sequencing Project"/>
            <person name="Ware D."/>
        </authorList>
    </citation>
    <scope>NUCLEOTIDE SEQUENCE [LARGE SCALE GENOMIC DNA]</scope>
    <source>
        <tissue evidence="2">Seedling</tissue>
    </source>
</reference>
<organism evidence="2">
    <name type="scientific">Zea mays</name>
    <name type="common">Maize</name>
    <dbReference type="NCBI Taxonomy" id="4577"/>
    <lineage>
        <taxon>Eukaryota</taxon>
        <taxon>Viridiplantae</taxon>
        <taxon>Streptophyta</taxon>
        <taxon>Embryophyta</taxon>
        <taxon>Tracheophyta</taxon>
        <taxon>Spermatophyta</taxon>
        <taxon>Magnoliopsida</taxon>
        <taxon>Liliopsida</taxon>
        <taxon>Poales</taxon>
        <taxon>Poaceae</taxon>
        <taxon>PACMAD clade</taxon>
        <taxon>Panicoideae</taxon>
        <taxon>Andropogonodae</taxon>
        <taxon>Andropogoneae</taxon>
        <taxon>Tripsacinae</taxon>
        <taxon>Zea</taxon>
    </lineage>
</organism>